<dbReference type="Proteomes" id="UP001497535">
    <property type="component" value="Unassembled WGS sequence"/>
</dbReference>
<keyword evidence="2" id="KW-1185">Reference proteome</keyword>
<accession>A0ACB1AJB4</accession>
<comment type="caution">
    <text evidence="1">The sequence shown here is derived from an EMBL/GenBank/DDBJ whole genome shotgun (WGS) entry which is preliminary data.</text>
</comment>
<proteinExistence type="predicted"/>
<reference evidence="1" key="1">
    <citation type="submission" date="2023-11" db="EMBL/GenBank/DDBJ databases">
        <authorList>
            <person name="Poullet M."/>
        </authorList>
    </citation>
    <scope>NUCLEOTIDE SEQUENCE</scope>
    <source>
        <strain evidence="1">E1834</strain>
    </source>
</reference>
<organism evidence="1 2">
    <name type="scientific">Meloidogyne enterolobii</name>
    <name type="common">Root-knot nematode worm</name>
    <name type="synonym">Meloidogyne mayaguensis</name>
    <dbReference type="NCBI Taxonomy" id="390850"/>
    <lineage>
        <taxon>Eukaryota</taxon>
        <taxon>Metazoa</taxon>
        <taxon>Ecdysozoa</taxon>
        <taxon>Nematoda</taxon>
        <taxon>Chromadorea</taxon>
        <taxon>Rhabditida</taxon>
        <taxon>Tylenchina</taxon>
        <taxon>Tylenchomorpha</taxon>
        <taxon>Tylenchoidea</taxon>
        <taxon>Meloidogynidae</taxon>
        <taxon>Meloidogyninae</taxon>
        <taxon>Meloidogyne</taxon>
    </lineage>
</organism>
<gene>
    <name evidence="1" type="ORF">MENTE1834_LOCUS39355</name>
</gene>
<evidence type="ECO:0000313" key="1">
    <source>
        <dbReference type="EMBL" id="CAK5091515.1"/>
    </source>
</evidence>
<sequence>MECRLHRELQVVISATTPLRERALCQFEYILNYNPQRIPSTFTEVKCSCPKPSIRMVGNRMFECEPLRYQVRVLLFDPQCLTYVEHIETIALACLPVIQVVCIFPKTYKKTKKNQGCHKG</sequence>
<protein>
    <submittedName>
        <fullName evidence="1">Uncharacterized protein</fullName>
    </submittedName>
</protein>
<evidence type="ECO:0000313" key="2">
    <source>
        <dbReference type="Proteomes" id="UP001497535"/>
    </source>
</evidence>
<dbReference type="EMBL" id="CAVMJV010000088">
    <property type="protein sequence ID" value="CAK5091515.1"/>
    <property type="molecule type" value="Genomic_DNA"/>
</dbReference>
<name>A0ACB1AJB4_MELEN</name>